<feature type="compositionally biased region" description="Basic residues" evidence="1">
    <location>
        <begin position="998"/>
        <end position="1008"/>
    </location>
</feature>
<feature type="compositionally biased region" description="Basic and acidic residues" evidence="1">
    <location>
        <begin position="942"/>
        <end position="997"/>
    </location>
</feature>
<feature type="region of interest" description="Disordered" evidence="1">
    <location>
        <begin position="814"/>
        <end position="835"/>
    </location>
</feature>
<organism evidence="2 3">
    <name type="scientific">Acrobeloides nanus</name>
    <dbReference type="NCBI Taxonomy" id="290746"/>
    <lineage>
        <taxon>Eukaryota</taxon>
        <taxon>Metazoa</taxon>
        <taxon>Ecdysozoa</taxon>
        <taxon>Nematoda</taxon>
        <taxon>Chromadorea</taxon>
        <taxon>Rhabditida</taxon>
        <taxon>Tylenchina</taxon>
        <taxon>Cephalobomorpha</taxon>
        <taxon>Cephaloboidea</taxon>
        <taxon>Cephalobidae</taxon>
        <taxon>Acrobeloides</taxon>
    </lineage>
</organism>
<feature type="compositionally biased region" description="Basic and acidic residues" evidence="1">
    <location>
        <begin position="1215"/>
        <end position="1253"/>
    </location>
</feature>
<feature type="region of interest" description="Disordered" evidence="1">
    <location>
        <begin position="875"/>
        <end position="903"/>
    </location>
</feature>
<feature type="compositionally biased region" description="Acidic residues" evidence="1">
    <location>
        <begin position="581"/>
        <end position="604"/>
    </location>
</feature>
<evidence type="ECO:0000313" key="3">
    <source>
        <dbReference type="WBParaSite" id="ACRNAN_scaffold583.g17582.t2"/>
    </source>
</evidence>
<feature type="compositionally biased region" description="Basic and acidic residues" evidence="1">
    <location>
        <begin position="1102"/>
        <end position="1140"/>
    </location>
</feature>
<feature type="compositionally biased region" description="Low complexity" evidence="1">
    <location>
        <begin position="1303"/>
        <end position="1316"/>
    </location>
</feature>
<protein>
    <submittedName>
        <fullName evidence="3">Uncharacterized protein</fullName>
    </submittedName>
</protein>
<dbReference type="GO" id="GO:0005634">
    <property type="term" value="C:nucleus"/>
    <property type="evidence" value="ECO:0007669"/>
    <property type="project" value="TreeGrafter"/>
</dbReference>
<dbReference type="WBParaSite" id="ACRNAN_scaffold583.g17582.t2">
    <property type="protein sequence ID" value="ACRNAN_scaffold583.g17582.t2"/>
    <property type="gene ID" value="ACRNAN_scaffold583.g17582"/>
</dbReference>
<feature type="compositionally biased region" description="Polar residues" evidence="1">
    <location>
        <begin position="1141"/>
        <end position="1165"/>
    </location>
</feature>
<evidence type="ECO:0000256" key="1">
    <source>
        <dbReference type="SAM" id="MobiDB-lite"/>
    </source>
</evidence>
<feature type="region of interest" description="Disordered" evidence="1">
    <location>
        <begin position="581"/>
        <end position="615"/>
    </location>
</feature>
<accession>A0A914E7C1</accession>
<dbReference type="PANTHER" id="PTHR15109">
    <property type="entry name" value="AGAP004327-PA"/>
    <property type="match status" value="1"/>
</dbReference>
<dbReference type="Proteomes" id="UP000887540">
    <property type="component" value="Unplaced"/>
</dbReference>
<feature type="compositionally biased region" description="Basic and acidic residues" evidence="1">
    <location>
        <begin position="1071"/>
        <end position="1090"/>
    </location>
</feature>
<dbReference type="GO" id="GO:0005737">
    <property type="term" value="C:cytoplasm"/>
    <property type="evidence" value="ECO:0007669"/>
    <property type="project" value="TreeGrafter"/>
</dbReference>
<feature type="compositionally biased region" description="Basic and acidic residues" evidence="1">
    <location>
        <begin position="1169"/>
        <end position="1188"/>
    </location>
</feature>
<proteinExistence type="predicted"/>
<dbReference type="InterPro" id="IPR029717">
    <property type="entry name" value="FAM193"/>
</dbReference>
<dbReference type="PANTHER" id="PTHR15109:SF3">
    <property type="entry name" value="PROTEIN FAM193B"/>
    <property type="match status" value="1"/>
</dbReference>
<feature type="region of interest" description="Disordered" evidence="1">
    <location>
        <begin position="915"/>
        <end position="1281"/>
    </location>
</feature>
<feature type="compositionally biased region" description="Polar residues" evidence="1">
    <location>
        <begin position="1259"/>
        <end position="1281"/>
    </location>
</feature>
<evidence type="ECO:0000313" key="2">
    <source>
        <dbReference type="Proteomes" id="UP000887540"/>
    </source>
</evidence>
<feature type="region of interest" description="Disordered" evidence="1">
    <location>
        <begin position="1296"/>
        <end position="1316"/>
    </location>
</feature>
<feature type="compositionally biased region" description="Basic and acidic residues" evidence="1">
    <location>
        <begin position="875"/>
        <end position="888"/>
    </location>
</feature>
<feature type="compositionally biased region" description="Low complexity" evidence="1">
    <location>
        <begin position="1192"/>
        <end position="1209"/>
    </location>
</feature>
<keyword evidence="2" id="KW-1185">Reference proteome</keyword>
<feature type="compositionally biased region" description="Basic and acidic residues" evidence="1">
    <location>
        <begin position="1021"/>
        <end position="1032"/>
    </location>
</feature>
<name>A0A914E7C1_9BILA</name>
<reference evidence="3" key="1">
    <citation type="submission" date="2022-11" db="UniProtKB">
        <authorList>
            <consortium name="WormBaseParasite"/>
        </authorList>
    </citation>
    <scope>IDENTIFICATION</scope>
</reference>
<sequence length="1613" mass="183063">MTEKSKSKENHMLIDYYADEFDDVRSLVTAIVESVSDITFGNPKIAEYIEKGLLCVSDGKVRIAPSIQEEDAFCWWISALITVTSNSTPATDDMSLVERKSAFGSLGQHFPAFSPIRCRYCKMFFARLKRDSQMCKPCIKKLGSLKNSDVEKKLPAVPAYPKWYNEFGSCPGAKCPIRTRLEDEKKNMMENLRHCWRYVRSNIRALLYRKAEMANPRGDASEIDVEQLTAKTNLLIDQDPHQLYKRLESMGHNFVMEMKVALFQILVSPEKHPMLKKFYETNTQKEICDILQGKLFIRELLDKFAKFQDAVRAVAQVLTKLDSEYLKRFGIGWSVISNHIFYTVIYYDDLFKTNIAKIEGAFRLKLMVDDNKSLNDMTTDKEYLKNIPAEVYQGVQELAQSFRVFHRLMITSREIFLKANSHVKDYVIKQRLLNARTKGRLVEKDFDFFKCQRKLMRDISDSTQNGVLNQWLNKHASCIGATENVLDSDEERDIGEAIKEDDMIFAKRFGELVEKRSISAETLTTCEDLGSRKAISKIQCKFCEQSFCSCDECSLLHLIVCGLFDYSVDVTEMFKGRDYELELPDSDDDDQPSQGDADDADDIDSISLARSSPPLSPHEAIQLGVDMLAATSLFTVHNTIESSQRLTDVFGDWEVYDYEYMLPCPCETEDLDFLHQPEEKPEEKKKKVEPIKKEITIIKSDGKEQRKRKKNRSPLEGICITQRFSSKKYAARREITISAKRGSDSGSIELPPRISADLMSEIEKTLESRRKERADDSNSSCPSEASLEFVGPDCQKLMSQVMRSKKGELNHNECTNPDNENNMNVPWHKNSTDSDRTPCECCFCIWQRGGEPYFGRQDSRKTETVERLRKLLKKRGEEKSTGDSDVRIRSNSSECPDFTQKTEQEIPVDELLKFIEENDKPNQENDQESTAKAAKRARQKQKKLEEKRKKEEERLRLEEEKAAKAAKLREEKQKKMEEEARAKESREAQRQADLEEKRKKREKRKKKGLSMLENADEDNAEEKPSDAKKDTGMEANSTRMSPTKEAPVTQNQKKKNSVNKSNENSIPSNIKTERVNAKKEALSNDKEAIPEQKITPTKKKNEKNSEKKPQKAVIEEKDEKKDFIDKTEVKTSKVLNKTEQKSANPASNQQGTGKASSETSKNQEAPQKITKDPKVHKKEDKPNDENKAPKLANQNKAQQPVVQKQVQVPNGTSIPHHDKQNKKVEKDQPKSENWKKISPLEKQETHTHPETHVHPPRATSVQPTPTSPMVLNTPPHSNQSAETVPLPIQKQIHPMNSFDNNSRPESSVSTISSSASPMDTAYFSPLPWSTFVSKAQEINQPVAAPGFMPYNGNPLLGYAKETLPFQNAIGTRPSVPLGANPNEVLHQAQRDASLNQMYGPLAGPNMRALSSTTYPMENMINQPKQYVNQATNGVSNSSHATNIFGAIGSPSPMNNAWNGSFVNGQSSYKRPHSVTTSYDPLRATSENVFAAKIDSGSDLFPGNKKEPSVEPISCQKSKFGAIGEKPPKKTFNQYAAYDRETNDLFSSMRDQSRNIANLSPMSNPINPAFAVPTPPNNSNILDKISPASIWRDDDNLRRFVESEECTVYKFSDF</sequence>
<feature type="compositionally biased region" description="Polar residues" evidence="1">
    <location>
        <begin position="814"/>
        <end position="824"/>
    </location>
</feature>